<dbReference type="Pfam" id="PF09376">
    <property type="entry name" value="NurA"/>
    <property type="match status" value="1"/>
</dbReference>
<name>A0ABW7C949_9CYAN</name>
<dbReference type="InterPro" id="IPR018977">
    <property type="entry name" value="NurA_domain"/>
</dbReference>
<dbReference type="Proteomes" id="UP001604335">
    <property type="component" value="Unassembled WGS sequence"/>
</dbReference>
<protein>
    <submittedName>
        <fullName evidence="2">DNA double-strand break repair nuclease NurA</fullName>
    </submittedName>
</protein>
<evidence type="ECO:0000259" key="1">
    <source>
        <dbReference type="SMART" id="SM00933"/>
    </source>
</evidence>
<proteinExistence type="predicted"/>
<evidence type="ECO:0000313" key="2">
    <source>
        <dbReference type="EMBL" id="MFG3817695.1"/>
    </source>
</evidence>
<feature type="domain" description="NurA" evidence="1">
    <location>
        <begin position="81"/>
        <end position="362"/>
    </location>
</feature>
<comment type="caution">
    <text evidence="2">The sequence shown here is derived from an EMBL/GenBank/DDBJ whole genome shotgun (WGS) entry which is preliminary data.</text>
</comment>
<dbReference type="EMBL" id="JAZAQF010000050">
    <property type="protein sequence ID" value="MFG3817695.1"/>
    <property type="molecule type" value="Genomic_DNA"/>
</dbReference>
<organism evidence="2 3">
    <name type="scientific">Limnothrix redekei LRLZ20PSL1</name>
    <dbReference type="NCBI Taxonomy" id="3112953"/>
    <lineage>
        <taxon>Bacteria</taxon>
        <taxon>Bacillati</taxon>
        <taxon>Cyanobacteriota</taxon>
        <taxon>Cyanophyceae</taxon>
        <taxon>Pseudanabaenales</taxon>
        <taxon>Pseudanabaenaceae</taxon>
        <taxon>Limnothrix</taxon>
    </lineage>
</organism>
<reference evidence="3" key="1">
    <citation type="journal article" date="2024" name="Algal Res.">
        <title>Biochemical, toxicological and genomic investigation of a high-biomass producing Limnothrix strain isolated from Italian shallow drinking water reservoir.</title>
        <authorList>
            <person name="Simonazzi M."/>
            <person name="Shishido T.K."/>
            <person name="Delbaje E."/>
            <person name="Wahlsten M."/>
            <person name="Fewer D.P."/>
            <person name="Sivonen K."/>
            <person name="Pezzolesi L."/>
            <person name="Pistocchi R."/>
        </authorList>
    </citation>
    <scope>NUCLEOTIDE SEQUENCE [LARGE SCALE GENOMIC DNA]</scope>
    <source>
        <strain evidence="3">LRLZ20PSL1</strain>
    </source>
</reference>
<sequence>MLDLVKLSKQMQGMGQQLTQESRAARQRLTIAQELLAQVQPEQDYWVGQLHQWRDRLEFVAAEPIEPLDKREPIGPAPIAHSLIATDGSQIAPSHHEIAYCYLINTGRVALHYGQKRYPMLDSLPEIFYKPEDLYISRQWGISTEDWMGHRRTVAEAEALADLGTDLAHSITTGNSKDAPPTLAMVDGSLIYWFLDRMPSTAVDRILPPILAAWERLRLSGIPLVSYLSAPRSGEAANFFRLKTCNQITPDCKTHCPGRADEAPCNRLKPLRDAALWSVLLESGERGPLWRSNARVLEDYGRHRIYFCYLHVGTEVARVEMPEWVATDRALLNQSLSLILSQVQKGYGYPIALAEAHNQAVVRGSDRSRFFSLLEREMVKAGLSNIGTSYKEARKRNSIA</sequence>
<gene>
    <name evidence="2" type="ORF">VPK24_08595</name>
</gene>
<evidence type="ECO:0000313" key="3">
    <source>
        <dbReference type="Proteomes" id="UP001604335"/>
    </source>
</evidence>
<keyword evidence="3" id="KW-1185">Reference proteome</keyword>
<dbReference type="RefSeq" id="WP_393012201.1">
    <property type="nucleotide sequence ID" value="NZ_JAZAQF010000050.1"/>
</dbReference>
<dbReference type="SMART" id="SM00933">
    <property type="entry name" value="NurA"/>
    <property type="match status" value="1"/>
</dbReference>
<accession>A0ABW7C949</accession>